<protein>
    <submittedName>
        <fullName evidence="1">Uncharacterized protein</fullName>
    </submittedName>
</protein>
<dbReference type="AlphaFoldDB" id="A0A8H3LSK6"/>
<accession>A0A8H3LSK6</accession>
<organism evidence="1 2">
    <name type="scientific">Rhizophagus clarus</name>
    <dbReference type="NCBI Taxonomy" id="94130"/>
    <lineage>
        <taxon>Eukaryota</taxon>
        <taxon>Fungi</taxon>
        <taxon>Fungi incertae sedis</taxon>
        <taxon>Mucoromycota</taxon>
        <taxon>Glomeromycotina</taxon>
        <taxon>Glomeromycetes</taxon>
        <taxon>Glomerales</taxon>
        <taxon>Glomeraceae</taxon>
        <taxon>Rhizophagus</taxon>
    </lineage>
</organism>
<gene>
    <name evidence="1" type="ORF">RCL2_002087100</name>
</gene>
<dbReference type="Proteomes" id="UP000615446">
    <property type="component" value="Unassembled WGS sequence"/>
</dbReference>
<name>A0A8H3LSK6_9GLOM</name>
<reference evidence="1" key="1">
    <citation type="submission" date="2019-10" db="EMBL/GenBank/DDBJ databases">
        <title>Conservation and host-specific expression of non-tandemly repeated heterogenous ribosome RNA gene in arbuscular mycorrhizal fungi.</title>
        <authorList>
            <person name="Maeda T."/>
            <person name="Kobayashi Y."/>
            <person name="Nakagawa T."/>
            <person name="Ezawa T."/>
            <person name="Yamaguchi K."/>
            <person name="Bino T."/>
            <person name="Nishimoto Y."/>
            <person name="Shigenobu S."/>
            <person name="Kawaguchi M."/>
        </authorList>
    </citation>
    <scope>NUCLEOTIDE SEQUENCE</scope>
    <source>
        <strain evidence="1">HR1</strain>
    </source>
</reference>
<evidence type="ECO:0000313" key="2">
    <source>
        <dbReference type="Proteomes" id="UP000615446"/>
    </source>
</evidence>
<evidence type="ECO:0000313" key="1">
    <source>
        <dbReference type="EMBL" id="GES94133.1"/>
    </source>
</evidence>
<proteinExistence type="predicted"/>
<sequence>MATRRHKDKGEETFENKCMKMSEDSVEDILINGQKDIENCLKDVEKKLSENNNKTNNTINQDYIKNLVKKVAKNLFEKSIYPSQDEYRDTTDKFLKNENLEFLSKFRKNEWILFYERNII</sequence>
<dbReference type="OrthoDB" id="2332122at2759"/>
<comment type="caution">
    <text evidence="1">The sequence shown here is derived from an EMBL/GenBank/DDBJ whole genome shotgun (WGS) entry which is preliminary data.</text>
</comment>
<dbReference type="EMBL" id="BLAL01000229">
    <property type="protein sequence ID" value="GES94133.1"/>
    <property type="molecule type" value="Genomic_DNA"/>
</dbReference>